<comment type="caution">
    <text evidence="3">The sequence shown here is derived from an EMBL/GenBank/DDBJ whole genome shotgun (WGS) entry which is preliminary data.</text>
</comment>
<sequence>MSEPQQHISRIPIRADLLSVAEQKELPAIPRPSRPRHLRLSHSVLTTIWESSADENKARWSIRAVAQDHEKCDEDAPINIQSPDQGEEERQSLDSQTSSPSSKPKTSFISTDPTSVCESERSKSTAKAPDYINAYTAYRLLSLKSRKQTGANSLRATLDKTQFLTNQLHTSMQPFNLLNRILNQLPGTSTALEDLREQTATRHAAITQKTDEHRLGIRNILKANYSIIAECEALLKEEATSNLELFTLERLAVNRLLTTFSSSETTKVEKDEDLESQQDVLVRFNEYVGSLIQSLDNQNTELEGLIQDLNKHVRQLEEEIHSYVRDKRSLSKMFRKMF</sequence>
<dbReference type="AlphaFoldDB" id="A0A4S9FCE2"/>
<gene>
    <name evidence="3" type="ORF">D6D10_00279</name>
</gene>
<evidence type="ECO:0000256" key="2">
    <source>
        <dbReference type="SAM" id="MobiDB-lite"/>
    </source>
</evidence>
<dbReference type="Proteomes" id="UP000308953">
    <property type="component" value="Unassembled WGS sequence"/>
</dbReference>
<protein>
    <submittedName>
        <fullName evidence="3">Uncharacterized protein</fullName>
    </submittedName>
</protein>
<proteinExistence type="predicted"/>
<organism evidence="3 4">
    <name type="scientific">Aureobasidium pullulans</name>
    <name type="common">Black yeast</name>
    <name type="synonym">Pullularia pullulans</name>
    <dbReference type="NCBI Taxonomy" id="5580"/>
    <lineage>
        <taxon>Eukaryota</taxon>
        <taxon>Fungi</taxon>
        <taxon>Dikarya</taxon>
        <taxon>Ascomycota</taxon>
        <taxon>Pezizomycotina</taxon>
        <taxon>Dothideomycetes</taxon>
        <taxon>Dothideomycetidae</taxon>
        <taxon>Dothideales</taxon>
        <taxon>Saccotheciaceae</taxon>
        <taxon>Aureobasidium</taxon>
    </lineage>
</organism>
<evidence type="ECO:0000313" key="3">
    <source>
        <dbReference type="EMBL" id="THX44577.1"/>
    </source>
</evidence>
<accession>A0A4S9FCE2</accession>
<evidence type="ECO:0000256" key="1">
    <source>
        <dbReference type="SAM" id="Coils"/>
    </source>
</evidence>
<feature type="region of interest" description="Disordered" evidence="2">
    <location>
        <begin position="68"/>
        <end position="123"/>
    </location>
</feature>
<reference evidence="3 4" key="1">
    <citation type="submission" date="2018-10" db="EMBL/GenBank/DDBJ databases">
        <title>Fifty Aureobasidium pullulans genomes reveal a recombining polyextremotolerant generalist.</title>
        <authorList>
            <person name="Gostincar C."/>
            <person name="Turk M."/>
            <person name="Zajc J."/>
            <person name="Gunde-Cimerman N."/>
        </authorList>
    </citation>
    <scope>NUCLEOTIDE SEQUENCE [LARGE SCALE GENOMIC DNA]</scope>
    <source>
        <strain evidence="3 4">EXF-9785</strain>
    </source>
</reference>
<feature type="coiled-coil region" evidence="1">
    <location>
        <begin position="292"/>
        <end position="333"/>
    </location>
</feature>
<keyword evidence="1" id="KW-0175">Coiled coil</keyword>
<feature type="compositionally biased region" description="Low complexity" evidence="2">
    <location>
        <begin position="93"/>
        <end position="107"/>
    </location>
</feature>
<evidence type="ECO:0000313" key="4">
    <source>
        <dbReference type="Proteomes" id="UP000308953"/>
    </source>
</evidence>
<dbReference type="EMBL" id="QZAV01000002">
    <property type="protein sequence ID" value="THX44577.1"/>
    <property type="molecule type" value="Genomic_DNA"/>
</dbReference>
<name>A0A4S9FCE2_AURPU</name>
<feature type="compositionally biased region" description="Polar residues" evidence="2">
    <location>
        <begin position="108"/>
        <end position="117"/>
    </location>
</feature>